<dbReference type="RefSeq" id="WP_073896271.1">
    <property type="nucleotide sequence ID" value="NZ_JBEOYA010000081.1"/>
</dbReference>
<protein>
    <submittedName>
        <fullName evidence="1">Uncharacterized protein</fullName>
    </submittedName>
</protein>
<sequence>MNDSQDPVFLSTLRVGADRFAVLHPKVTRDADGARVLRSVLMKPESETYVEQLRRRLERLARS</sequence>
<gene>
    <name evidence="1" type="ORF">ABT272_22080</name>
</gene>
<accession>A0ABV1U9N6</accession>
<name>A0ABV1U9N6_9ACTN</name>
<reference evidence="1 2" key="1">
    <citation type="submission" date="2024-06" db="EMBL/GenBank/DDBJ databases">
        <title>The Natural Products Discovery Center: Release of the First 8490 Sequenced Strains for Exploring Actinobacteria Biosynthetic Diversity.</title>
        <authorList>
            <person name="Kalkreuter E."/>
            <person name="Kautsar S.A."/>
            <person name="Yang D."/>
            <person name="Bader C.D."/>
            <person name="Teijaro C.N."/>
            <person name="Fluegel L."/>
            <person name="Davis C.M."/>
            <person name="Simpson J.R."/>
            <person name="Lauterbach L."/>
            <person name="Steele A.D."/>
            <person name="Gui C."/>
            <person name="Meng S."/>
            <person name="Li G."/>
            <person name="Viehrig K."/>
            <person name="Ye F."/>
            <person name="Su P."/>
            <person name="Kiefer A.F."/>
            <person name="Nichols A."/>
            <person name="Cepeda A.J."/>
            <person name="Yan W."/>
            <person name="Fan B."/>
            <person name="Jiang Y."/>
            <person name="Adhikari A."/>
            <person name="Zheng C.-J."/>
            <person name="Schuster L."/>
            <person name="Cowan T.M."/>
            <person name="Smanski M.J."/>
            <person name="Chevrette M.G."/>
            <person name="De Carvalho L.P.S."/>
            <person name="Shen B."/>
        </authorList>
    </citation>
    <scope>NUCLEOTIDE SEQUENCE [LARGE SCALE GENOMIC DNA]</scope>
    <source>
        <strain evidence="1 2">NPDC001166</strain>
    </source>
</reference>
<organism evidence="1 2">
    <name type="scientific">Streptomyces sp. 900105245</name>
    <dbReference type="NCBI Taxonomy" id="3154379"/>
    <lineage>
        <taxon>Bacteria</taxon>
        <taxon>Bacillati</taxon>
        <taxon>Actinomycetota</taxon>
        <taxon>Actinomycetes</taxon>
        <taxon>Kitasatosporales</taxon>
        <taxon>Streptomycetaceae</taxon>
        <taxon>Streptomyces</taxon>
    </lineage>
</organism>
<evidence type="ECO:0000313" key="1">
    <source>
        <dbReference type="EMBL" id="MER6430408.1"/>
    </source>
</evidence>
<dbReference type="EMBL" id="JBEPAZ010000019">
    <property type="protein sequence ID" value="MER6430408.1"/>
    <property type="molecule type" value="Genomic_DNA"/>
</dbReference>
<keyword evidence="2" id="KW-1185">Reference proteome</keyword>
<proteinExistence type="predicted"/>
<comment type="caution">
    <text evidence="1">The sequence shown here is derived from an EMBL/GenBank/DDBJ whole genome shotgun (WGS) entry which is preliminary data.</text>
</comment>
<evidence type="ECO:0000313" key="2">
    <source>
        <dbReference type="Proteomes" id="UP001470023"/>
    </source>
</evidence>
<dbReference type="Proteomes" id="UP001470023">
    <property type="component" value="Unassembled WGS sequence"/>
</dbReference>